<accession>A0AAV7ZT26</accession>
<dbReference type="Proteomes" id="UP001146793">
    <property type="component" value="Unassembled WGS sequence"/>
</dbReference>
<feature type="compositionally biased region" description="Basic and acidic residues" evidence="1">
    <location>
        <begin position="26"/>
        <end position="75"/>
    </location>
</feature>
<evidence type="ECO:0000256" key="2">
    <source>
        <dbReference type="SAM" id="Phobius"/>
    </source>
</evidence>
<sequence length="142" mass="17477">MTEQIETKKEKEQKEIEEIIESEEEIKEKKKDNGQEKEKEKEKETETETEKEKDKEQQSKDEKEPNKWESRLKDLKKESEEMDRQFYAENKELIAKYKKWKKQRQSGIKTSTKLDCLVYLIFTIVIYVIWVHYYKFPIKFKL</sequence>
<keyword evidence="2" id="KW-0812">Transmembrane</keyword>
<dbReference type="EMBL" id="JANTQA010000023">
    <property type="protein sequence ID" value="KAJ3444261.1"/>
    <property type="molecule type" value="Genomic_DNA"/>
</dbReference>
<evidence type="ECO:0000313" key="4">
    <source>
        <dbReference type="Proteomes" id="UP001146793"/>
    </source>
</evidence>
<name>A0AAV7ZT26_9EUKA</name>
<reference evidence="3" key="1">
    <citation type="submission" date="2022-08" db="EMBL/GenBank/DDBJ databases">
        <title>Novel sulphate-reducing endosymbionts in the free-living metamonad Anaeramoeba.</title>
        <authorList>
            <person name="Jerlstrom-Hultqvist J."/>
            <person name="Cepicka I."/>
            <person name="Gallot-Lavallee L."/>
            <person name="Salas-Leiva D."/>
            <person name="Curtis B.A."/>
            <person name="Zahonova K."/>
            <person name="Pipaliya S."/>
            <person name="Dacks J."/>
            <person name="Roger A.J."/>
        </authorList>
    </citation>
    <scope>NUCLEOTIDE SEQUENCE</scope>
    <source>
        <strain evidence="3">Busselton2</strain>
    </source>
</reference>
<comment type="caution">
    <text evidence="3">The sequence shown here is derived from an EMBL/GenBank/DDBJ whole genome shotgun (WGS) entry which is preliminary data.</text>
</comment>
<protein>
    <submittedName>
        <fullName evidence="3">Lem domain-containing protein</fullName>
    </submittedName>
</protein>
<organism evidence="3 4">
    <name type="scientific">Anaeramoeba flamelloides</name>
    <dbReference type="NCBI Taxonomy" id="1746091"/>
    <lineage>
        <taxon>Eukaryota</taxon>
        <taxon>Metamonada</taxon>
        <taxon>Anaeramoebidae</taxon>
        <taxon>Anaeramoeba</taxon>
    </lineage>
</organism>
<proteinExistence type="predicted"/>
<evidence type="ECO:0000256" key="1">
    <source>
        <dbReference type="SAM" id="MobiDB-lite"/>
    </source>
</evidence>
<keyword evidence="2" id="KW-1133">Transmembrane helix</keyword>
<feature type="compositionally biased region" description="Basic and acidic residues" evidence="1">
    <location>
        <begin position="1"/>
        <end position="17"/>
    </location>
</feature>
<gene>
    <name evidence="3" type="ORF">M0812_10113</name>
</gene>
<evidence type="ECO:0000313" key="3">
    <source>
        <dbReference type="EMBL" id="KAJ3444261.1"/>
    </source>
</evidence>
<dbReference type="AlphaFoldDB" id="A0AAV7ZT26"/>
<keyword evidence="2" id="KW-0472">Membrane</keyword>
<feature type="transmembrane region" description="Helical" evidence="2">
    <location>
        <begin position="114"/>
        <end position="133"/>
    </location>
</feature>
<feature type="region of interest" description="Disordered" evidence="1">
    <location>
        <begin position="1"/>
        <end position="75"/>
    </location>
</feature>